<evidence type="ECO:0000313" key="2">
    <source>
        <dbReference type="Proteomes" id="UP000534294"/>
    </source>
</evidence>
<organism evidence="1 2">
    <name type="scientific">Prosthecobacter dejongeii</name>
    <dbReference type="NCBI Taxonomy" id="48465"/>
    <lineage>
        <taxon>Bacteria</taxon>
        <taxon>Pseudomonadati</taxon>
        <taxon>Verrucomicrobiota</taxon>
        <taxon>Verrucomicrobiia</taxon>
        <taxon>Verrucomicrobiales</taxon>
        <taxon>Verrucomicrobiaceae</taxon>
        <taxon>Prosthecobacter</taxon>
    </lineage>
</organism>
<dbReference type="AlphaFoldDB" id="A0A7W7YIQ2"/>
<dbReference type="SUPFAM" id="SSF48452">
    <property type="entry name" value="TPR-like"/>
    <property type="match status" value="1"/>
</dbReference>
<proteinExistence type="predicted"/>
<evidence type="ECO:0000313" key="1">
    <source>
        <dbReference type="EMBL" id="MBB5036884.1"/>
    </source>
</evidence>
<dbReference type="Proteomes" id="UP000534294">
    <property type="component" value="Unassembled WGS sequence"/>
</dbReference>
<comment type="caution">
    <text evidence="1">The sequence shown here is derived from an EMBL/GenBank/DDBJ whole genome shotgun (WGS) entry which is preliminary data.</text>
</comment>
<keyword evidence="2" id="KW-1185">Reference proteome</keyword>
<dbReference type="EMBL" id="JACHIF010000002">
    <property type="protein sequence ID" value="MBB5036884.1"/>
    <property type="molecule type" value="Genomic_DNA"/>
</dbReference>
<dbReference type="RefSeq" id="WP_184206236.1">
    <property type="nucleotide sequence ID" value="NZ_JACHIF010000002.1"/>
</dbReference>
<sequence length="475" mass="52481">MKATRRSAGLLLLLYTALVAVWVLRLAPPSNKNVVAEESTSQERQEKIAAYLAKAPKDTAMPALMRLMRLPEDQLQALSDWVNLPAISQVRQLTVQQAPISKLGPEWGEALLQTLLGHARPMNLMEAHLMIAASGDRLRDEARLEALQALARKALAQGDSADATTILGRACELPSANWETLQTLAQACRRGNHPAPALKALQIWIQRNVDGPDSALEEARDLELSLMLDADLTAEALSLQLSHLTGKAPYPERALDRTFLAARRAHQGSRFLPILERHLQSFPEHVVEASKLAFQSQVNADYLRWLSAHAAICDDEQPGAFAFQSYLRLAAARVPHALPRLCALATTSALKAQAEQALALALERPEMQLTFLQLAQTDAIAKKVLATKLRLSPHNRELHFTATLAAVTHQNNASTAILWQEFLHRFPGDISGQRRLIQAYIQEGQPALALRAYAAIPTKALTEEDQRQQEILRQL</sequence>
<accession>A0A7W7YIQ2</accession>
<reference evidence="1 2" key="1">
    <citation type="submission" date="2020-08" db="EMBL/GenBank/DDBJ databases">
        <title>Genomic Encyclopedia of Type Strains, Phase IV (KMG-IV): sequencing the most valuable type-strain genomes for metagenomic binning, comparative biology and taxonomic classification.</title>
        <authorList>
            <person name="Goeker M."/>
        </authorList>
    </citation>
    <scope>NUCLEOTIDE SEQUENCE [LARGE SCALE GENOMIC DNA]</scope>
    <source>
        <strain evidence="1 2">DSM 12251</strain>
    </source>
</reference>
<dbReference type="InterPro" id="IPR011990">
    <property type="entry name" value="TPR-like_helical_dom_sf"/>
</dbReference>
<name>A0A7W7YIQ2_9BACT</name>
<gene>
    <name evidence="1" type="ORF">HNQ64_001126</name>
</gene>
<dbReference type="Gene3D" id="1.25.40.10">
    <property type="entry name" value="Tetratricopeptide repeat domain"/>
    <property type="match status" value="1"/>
</dbReference>
<protein>
    <submittedName>
        <fullName evidence="1">Uncharacterized protein</fullName>
    </submittedName>
</protein>